<dbReference type="PATRIC" id="fig|1238180.3.peg.7072"/>
<dbReference type="EMBL" id="ANMG01000078">
    <property type="protein sequence ID" value="EMD23230.1"/>
    <property type="molecule type" value="Genomic_DNA"/>
</dbReference>
<proteinExistence type="predicted"/>
<accession>M2PUI8</accession>
<comment type="caution">
    <text evidence="1">The sequence shown here is derived from an EMBL/GenBank/DDBJ whole genome shotgun (WGS) entry which is preliminary data.</text>
</comment>
<dbReference type="AlphaFoldDB" id="M2PUI8"/>
<evidence type="ECO:0000313" key="2">
    <source>
        <dbReference type="Proteomes" id="UP000014137"/>
    </source>
</evidence>
<evidence type="ECO:0000313" key="1">
    <source>
        <dbReference type="EMBL" id="EMD23230.1"/>
    </source>
</evidence>
<sequence length="54" mass="5726">MISGLITDIGALVGSSLEFTVVETNFPKIPDVGTSVEVVGEPRRWRVKPGADPS</sequence>
<protein>
    <submittedName>
        <fullName evidence="1">Uncharacterized protein</fullName>
    </submittedName>
</protein>
<gene>
    <name evidence="1" type="ORF">C791_7470</name>
</gene>
<name>M2PUI8_9PSEU</name>
<organism evidence="1 2">
    <name type="scientific">Amycolatopsis azurea DSM 43854</name>
    <dbReference type="NCBI Taxonomy" id="1238180"/>
    <lineage>
        <taxon>Bacteria</taxon>
        <taxon>Bacillati</taxon>
        <taxon>Actinomycetota</taxon>
        <taxon>Actinomycetes</taxon>
        <taxon>Pseudonocardiales</taxon>
        <taxon>Pseudonocardiaceae</taxon>
        <taxon>Amycolatopsis</taxon>
    </lineage>
</organism>
<dbReference type="RefSeq" id="WP_005165822.1">
    <property type="nucleotide sequence ID" value="NZ_ANMG01000078.1"/>
</dbReference>
<reference evidence="1 2" key="1">
    <citation type="submission" date="2012-10" db="EMBL/GenBank/DDBJ databases">
        <title>Genome assembly of Amycolatopsis azurea DSM 43854.</title>
        <authorList>
            <person name="Khatri I."/>
            <person name="Kaur I."/>
            <person name="Subramanian S."/>
            <person name="Mayilraj S."/>
        </authorList>
    </citation>
    <scope>NUCLEOTIDE SEQUENCE [LARGE SCALE GENOMIC DNA]</scope>
    <source>
        <strain evidence="1 2">DSM 43854</strain>
    </source>
</reference>
<dbReference type="Proteomes" id="UP000014137">
    <property type="component" value="Unassembled WGS sequence"/>
</dbReference>